<dbReference type="Proteomes" id="UP000076154">
    <property type="component" value="Unassembled WGS sequence"/>
</dbReference>
<dbReference type="InterPro" id="IPR036864">
    <property type="entry name" value="Zn2-C6_fun-type_DNA-bd_sf"/>
</dbReference>
<dbReference type="GO" id="GO:0006351">
    <property type="term" value="P:DNA-templated transcription"/>
    <property type="evidence" value="ECO:0007669"/>
    <property type="project" value="InterPro"/>
</dbReference>
<feature type="compositionally biased region" description="Low complexity" evidence="5">
    <location>
        <begin position="42"/>
        <end position="60"/>
    </location>
</feature>
<dbReference type="CDD" id="cd00067">
    <property type="entry name" value="GAL4"/>
    <property type="match status" value="1"/>
</dbReference>
<dbReference type="InterPro" id="IPR050613">
    <property type="entry name" value="Sec_Metabolite_Reg"/>
</dbReference>
<protein>
    <submittedName>
        <fullName evidence="7">Transcriptional regulatory protein C1F7.11c</fullName>
    </submittedName>
</protein>
<dbReference type="STRING" id="39966.A0A369IZZ5"/>
<keyword evidence="8" id="KW-1185">Reference proteome</keyword>
<gene>
    <name evidence="7" type="ORF">Hypma_004775</name>
</gene>
<dbReference type="Pfam" id="PF04082">
    <property type="entry name" value="Fungal_trans"/>
    <property type="match status" value="1"/>
</dbReference>
<keyword evidence="2" id="KW-0479">Metal-binding</keyword>
<feature type="domain" description="Zn(2)-C6 fungal-type" evidence="6">
    <location>
        <begin position="128"/>
        <end position="157"/>
    </location>
</feature>
<dbReference type="GO" id="GO:0008270">
    <property type="term" value="F:zinc ion binding"/>
    <property type="evidence" value="ECO:0007669"/>
    <property type="project" value="InterPro"/>
</dbReference>
<evidence type="ECO:0000256" key="4">
    <source>
        <dbReference type="SAM" id="Coils"/>
    </source>
</evidence>
<feature type="region of interest" description="Disordered" evidence="5">
    <location>
        <begin position="755"/>
        <end position="777"/>
    </location>
</feature>
<keyword evidence="3" id="KW-0539">Nucleus</keyword>
<dbReference type="PANTHER" id="PTHR31001">
    <property type="entry name" value="UNCHARACTERIZED TRANSCRIPTIONAL REGULATORY PROTEIN"/>
    <property type="match status" value="1"/>
</dbReference>
<comment type="caution">
    <text evidence="7">The sequence shown here is derived from an EMBL/GenBank/DDBJ whole genome shotgun (WGS) entry which is preliminary data.</text>
</comment>
<feature type="region of interest" description="Disordered" evidence="5">
    <location>
        <begin position="794"/>
        <end position="814"/>
    </location>
</feature>
<evidence type="ECO:0000313" key="8">
    <source>
        <dbReference type="Proteomes" id="UP000076154"/>
    </source>
</evidence>
<dbReference type="InterPro" id="IPR001138">
    <property type="entry name" value="Zn2Cys6_DnaBD"/>
</dbReference>
<dbReference type="CDD" id="cd12148">
    <property type="entry name" value="fungal_TF_MHR"/>
    <property type="match status" value="1"/>
</dbReference>
<reference evidence="7" key="1">
    <citation type="submission" date="2018-04" db="EMBL/GenBank/DDBJ databases">
        <title>Whole genome sequencing of Hypsizygus marmoreus.</title>
        <authorList>
            <person name="Choi I.-G."/>
            <person name="Min B."/>
            <person name="Kim J.-G."/>
            <person name="Kim S."/>
            <person name="Oh Y.-L."/>
            <person name="Kong W.-S."/>
            <person name="Park H."/>
            <person name="Jeong J."/>
            <person name="Song E.-S."/>
        </authorList>
    </citation>
    <scope>NUCLEOTIDE SEQUENCE [LARGE SCALE GENOMIC DNA]</scope>
    <source>
        <strain evidence="7">51987-8</strain>
    </source>
</reference>
<name>A0A369IZZ5_HYPMA</name>
<dbReference type="SMART" id="SM00066">
    <property type="entry name" value="GAL4"/>
    <property type="match status" value="1"/>
</dbReference>
<evidence type="ECO:0000256" key="3">
    <source>
        <dbReference type="ARBA" id="ARBA00023242"/>
    </source>
</evidence>
<dbReference type="GO" id="GO:0005634">
    <property type="term" value="C:nucleus"/>
    <property type="evidence" value="ECO:0007669"/>
    <property type="project" value="UniProtKB-SubCell"/>
</dbReference>
<dbReference type="Pfam" id="PF00172">
    <property type="entry name" value="Zn_clus"/>
    <property type="match status" value="1"/>
</dbReference>
<evidence type="ECO:0000313" key="7">
    <source>
        <dbReference type="EMBL" id="RDB15328.1"/>
    </source>
</evidence>
<dbReference type="EMBL" id="LUEZ02000184">
    <property type="protein sequence ID" value="RDB15328.1"/>
    <property type="molecule type" value="Genomic_DNA"/>
</dbReference>
<evidence type="ECO:0000256" key="5">
    <source>
        <dbReference type="SAM" id="MobiDB-lite"/>
    </source>
</evidence>
<feature type="region of interest" description="Disordered" evidence="5">
    <location>
        <begin position="92"/>
        <end position="126"/>
    </location>
</feature>
<dbReference type="SMART" id="SM00906">
    <property type="entry name" value="Fungal_trans"/>
    <property type="match status" value="1"/>
</dbReference>
<proteinExistence type="predicted"/>
<dbReference type="OrthoDB" id="424974at2759"/>
<keyword evidence="4" id="KW-0175">Coiled coil</keyword>
<dbReference type="PROSITE" id="PS50048">
    <property type="entry name" value="ZN2_CY6_FUNGAL_2"/>
    <property type="match status" value="1"/>
</dbReference>
<feature type="region of interest" description="Disordered" evidence="5">
    <location>
        <begin position="1"/>
        <end position="74"/>
    </location>
</feature>
<evidence type="ECO:0000259" key="6">
    <source>
        <dbReference type="PROSITE" id="PS50048"/>
    </source>
</evidence>
<comment type="subcellular location">
    <subcellularLocation>
        <location evidence="1">Nucleus</location>
    </subcellularLocation>
</comment>
<feature type="region of interest" description="Disordered" evidence="5">
    <location>
        <begin position="229"/>
        <end position="277"/>
    </location>
</feature>
<dbReference type="InParanoid" id="A0A369IZZ5"/>
<dbReference type="GO" id="GO:0003677">
    <property type="term" value="F:DNA binding"/>
    <property type="evidence" value="ECO:0007669"/>
    <property type="project" value="InterPro"/>
</dbReference>
<dbReference type="GO" id="GO:0000981">
    <property type="term" value="F:DNA-binding transcription factor activity, RNA polymerase II-specific"/>
    <property type="evidence" value="ECO:0007669"/>
    <property type="project" value="InterPro"/>
</dbReference>
<feature type="compositionally biased region" description="Low complexity" evidence="5">
    <location>
        <begin position="96"/>
        <end position="114"/>
    </location>
</feature>
<dbReference type="PROSITE" id="PS00463">
    <property type="entry name" value="ZN2_CY6_FUNGAL_1"/>
    <property type="match status" value="1"/>
</dbReference>
<feature type="compositionally biased region" description="Polar residues" evidence="5">
    <location>
        <begin position="798"/>
        <end position="810"/>
    </location>
</feature>
<dbReference type="PANTHER" id="PTHR31001:SF56">
    <property type="entry name" value="ZN(2)-C6 FUNGAL-TYPE DOMAIN-CONTAINING PROTEIN"/>
    <property type="match status" value="1"/>
</dbReference>
<organism evidence="7 8">
    <name type="scientific">Hypsizygus marmoreus</name>
    <name type="common">White beech mushroom</name>
    <name type="synonym">Agaricus marmoreus</name>
    <dbReference type="NCBI Taxonomy" id="39966"/>
    <lineage>
        <taxon>Eukaryota</taxon>
        <taxon>Fungi</taxon>
        <taxon>Dikarya</taxon>
        <taxon>Basidiomycota</taxon>
        <taxon>Agaricomycotina</taxon>
        <taxon>Agaricomycetes</taxon>
        <taxon>Agaricomycetidae</taxon>
        <taxon>Agaricales</taxon>
        <taxon>Tricholomatineae</taxon>
        <taxon>Lyophyllaceae</taxon>
        <taxon>Hypsizygus</taxon>
    </lineage>
</organism>
<evidence type="ECO:0000256" key="2">
    <source>
        <dbReference type="ARBA" id="ARBA00022723"/>
    </source>
</evidence>
<dbReference type="Gene3D" id="4.10.240.10">
    <property type="entry name" value="Zn(2)-C6 fungal-type DNA-binding domain"/>
    <property type="match status" value="1"/>
</dbReference>
<sequence>MLGNVHRDDDDGEDDHAGSGRPVKRPRNGPAPDGGYHHHQQHQPQHQQHQQHMHQQYQQHSHPHTPHHEPVPYYQHQGVGEEHHATFGVERPRIGNSSMSANTPTSTSTTASMPRATGQEKDKNRKLSCKECRRLKLKCDRVFPCQSCVKRGCGSLCPEGALTSGRGSRFILANTEQLHEKITQLSDRIRDLEDALRTLQSAHSNQPHPLLSPELLRVKTSEDLYLTSQQPQPILAPPTPAKERSQSPLGAHEYPSIQTDAPPHAPQAQAQAEDGPPDVPEEILRLSATFPFPWPADSTIREKIRRVLPPRHQAQAICEAAQKNALWQFHLDSSETFLQNLLHHCYDTIAIEDLSPRRLALLLMVLSIGSIVDLNRKRGSLAGEAYHHLARAAVCEIPLMEEPDFDTLHALFFMIWYHLIFSDNKKAIGYAWNLMGFVAKLAQGLGLHRDNLKLRGIPEEDEKRRAVFWELLNLDCRMSLSLGRPPSICLAHVDTKPPAYVGPGMYVPREEIIYHEWKNAFFIQCLTPILEAMVIADPPSYARFIELDRTVRDFRVPALLNEQYSHDANPRFLVMQRALVSTGRDIALLQLHRRFFTEAMSDPKTFDLNHKFAPSVLATCLAAASLISSVETLFDHEPELSLRFLHFWFNCYSAAATLSLFVSRAPAMSFASNAQKDLERACDLFQRAHALPLCTRLAITVRKLSEKSLHALNQNALAETTIGSHRRVPSFSLPPSFSDVHPALVRYIEQTTLPPSPSALTLPPRHQHRSQSPQGQPWLPDIYSFASAGVPGKDACNDQASSKLPSNEKTPTPFMPSTPRVSMSEAFNFDHGALNALPEETSYMAWF</sequence>
<accession>A0A369IZZ5</accession>
<evidence type="ECO:0000256" key="1">
    <source>
        <dbReference type="ARBA" id="ARBA00004123"/>
    </source>
</evidence>
<feature type="coiled-coil region" evidence="4">
    <location>
        <begin position="175"/>
        <end position="202"/>
    </location>
</feature>
<dbReference type="AlphaFoldDB" id="A0A369IZZ5"/>
<dbReference type="SUPFAM" id="SSF57701">
    <property type="entry name" value="Zn2/Cys6 DNA-binding domain"/>
    <property type="match status" value="1"/>
</dbReference>
<dbReference type="InterPro" id="IPR007219">
    <property type="entry name" value="XnlR_reg_dom"/>
</dbReference>